<feature type="transmembrane region" description="Helical" evidence="6">
    <location>
        <begin position="164"/>
        <end position="185"/>
    </location>
</feature>
<evidence type="ECO:0000256" key="2">
    <source>
        <dbReference type="ARBA" id="ARBA00022692"/>
    </source>
</evidence>
<dbReference type="InterPro" id="IPR000292">
    <property type="entry name" value="For/NO2_transpt"/>
</dbReference>
<keyword evidence="2 6" id="KW-0812">Transmembrane</keyword>
<name>A0A842IAQ7_9RHOB</name>
<accession>A0A842IAQ7</accession>
<reference evidence="7 8" key="1">
    <citation type="journal article" date="2017" name="Int. J. Syst. Evol. Microbiol.">
        <title>Gemmobacter straminiformis sp. nov., isolated from an artificial fountain.</title>
        <authorList>
            <person name="Kang J.Y."/>
            <person name="Kim M.J."/>
            <person name="Chun J."/>
            <person name="Son K.P."/>
            <person name="Jahng K.Y."/>
        </authorList>
    </citation>
    <scope>NUCLEOTIDE SEQUENCE [LARGE SCALE GENOMIC DNA]</scope>
    <source>
        <strain evidence="7 8">CAM-8</strain>
    </source>
</reference>
<feature type="transmembrane region" description="Helical" evidence="6">
    <location>
        <begin position="113"/>
        <end position="135"/>
    </location>
</feature>
<organism evidence="7 8">
    <name type="scientific">Paragemmobacter straminiformis</name>
    <dbReference type="NCBI Taxonomy" id="2045119"/>
    <lineage>
        <taxon>Bacteria</taxon>
        <taxon>Pseudomonadati</taxon>
        <taxon>Pseudomonadota</taxon>
        <taxon>Alphaproteobacteria</taxon>
        <taxon>Rhodobacterales</taxon>
        <taxon>Paracoccaceae</taxon>
        <taxon>Paragemmobacter</taxon>
    </lineage>
</organism>
<dbReference type="InterPro" id="IPR024002">
    <property type="entry name" value="For/NO2_transpt_CS"/>
</dbReference>
<dbReference type="Proteomes" id="UP000555411">
    <property type="component" value="Unassembled WGS sequence"/>
</dbReference>
<evidence type="ECO:0000256" key="4">
    <source>
        <dbReference type="ARBA" id="ARBA00023136"/>
    </source>
</evidence>
<dbReference type="PANTHER" id="PTHR30520">
    <property type="entry name" value="FORMATE TRANSPORTER-RELATED"/>
    <property type="match status" value="1"/>
</dbReference>
<evidence type="ECO:0000313" key="8">
    <source>
        <dbReference type="Proteomes" id="UP000555411"/>
    </source>
</evidence>
<keyword evidence="3 6" id="KW-1133">Transmembrane helix</keyword>
<comment type="subcellular location">
    <subcellularLocation>
        <location evidence="1">Membrane</location>
        <topology evidence="1">Multi-pass membrane protein</topology>
    </subcellularLocation>
</comment>
<comment type="similarity">
    <text evidence="5">Belongs to the FNT transporter (TC 1.A.16) family.</text>
</comment>
<feature type="transmembrane region" description="Helical" evidence="6">
    <location>
        <begin position="75"/>
        <end position="101"/>
    </location>
</feature>
<protein>
    <submittedName>
        <fullName evidence="7">Formate/nitrite transporter family protein</fullName>
    </submittedName>
</protein>
<proteinExistence type="inferred from homology"/>
<feature type="transmembrane region" description="Helical" evidence="6">
    <location>
        <begin position="192"/>
        <end position="212"/>
    </location>
</feature>
<evidence type="ECO:0000256" key="6">
    <source>
        <dbReference type="SAM" id="Phobius"/>
    </source>
</evidence>
<evidence type="ECO:0000256" key="3">
    <source>
        <dbReference type="ARBA" id="ARBA00022989"/>
    </source>
</evidence>
<sequence>MTPEPHPLDVVAPARMAKLVEEVGIRKAGLGFVQTLALGVLAGAFIAFGAMFYTVAVTGSELGYGPTRLIGGAAFSLGLILVIIGGAELFTGNSLILLAWASGDITTRALLRNWGIVYCGNLIGAMATAVLVHLAGSLGAADGAVGATADAIAAAKLGLDPFQAFLRAILCNALVCLAVWMCFSAHSVSGKVLVILFPVTAFVTLGFEHSVANMYLIPVGMLHSGVFDAGGLLVNLIVVTAGNVVGGGLLVALVYWLIYLRAPQA</sequence>
<dbReference type="EMBL" id="JACLQD010000004">
    <property type="protein sequence ID" value="MBC2836676.1"/>
    <property type="molecule type" value="Genomic_DNA"/>
</dbReference>
<evidence type="ECO:0000313" key="7">
    <source>
        <dbReference type="EMBL" id="MBC2836676.1"/>
    </source>
</evidence>
<dbReference type="Gene3D" id="1.20.1080.10">
    <property type="entry name" value="Glycerol uptake facilitator protein"/>
    <property type="match status" value="1"/>
</dbReference>
<comment type="caution">
    <text evidence="7">The sequence shown here is derived from an EMBL/GenBank/DDBJ whole genome shotgun (WGS) entry which is preliminary data.</text>
</comment>
<dbReference type="GO" id="GO:0005886">
    <property type="term" value="C:plasma membrane"/>
    <property type="evidence" value="ECO:0007669"/>
    <property type="project" value="TreeGrafter"/>
</dbReference>
<dbReference type="GO" id="GO:0015499">
    <property type="term" value="F:formate transmembrane transporter activity"/>
    <property type="evidence" value="ECO:0007669"/>
    <property type="project" value="TreeGrafter"/>
</dbReference>
<dbReference type="PANTHER" id="PTHR30520:SF6">
    <property type="entry name" value="FORMATE_NITRATE FAMILY TRANSPORTER (EUROFUNG)"/>
    <property type="match status" value="1"/>
</dbReference>
<keyword evidence="8" id="KW-1185">Reference proteome</keyword>
<evidence type="ECO:0000256" key="1">
    <source>
        <dbReference type="ARBA" id="ARBA00004141"/>
    </source>
</evidence>
<feature type="transmembrane region" description="Helical" evidence="6">
    <location>
        <begin position="36"/>
        <end position="55"/>
    </location>
</feature>
<dbReference type="AlphaFoldDB" id="A0A842IAQ7"/>
<dbReference type="Pfam" id="PF01226">
    <property type="entry name" value="Form_Nir_trans"/>
    <property type="match status" value="1"/>
</dbReference>
<dbReference type="InterPro" id="IPR023271">
    <property type="entry name" value="Aquaporin-like"/>
</dbReference>
<gene>
    <name evidence="7" type="ORF">H7F16_14240</name>
</gene>
<keyword evidence="4 6" id="KW-0472">Membrane</keyword>
<evidence type="ECO:0000256" key="5">
    <source>
        <dbReference type="ARBA" id="ARBA00049660"/>
    </source>
</evidence>
<feature type="transmembrane region" description="Helical" evidence="6">
    <location>
        <begin position="232"/>
        <end position="258"/>
    </location>
</feature>
<dbReference type="RefSeq" id="WP_185798291.1">
    <property type="nucleotide sequence ID" value="NZ_JACLQD010000004.1"/>
</dbReference>
<dbReference type="PROSITE" id="PS01005">
    <property type="entry name" value="FORMATE_NITRITE_TP_1"/>
    <property type="match status" value="1"/>
</dbReference>